<dbReference type="PROSITE" id="PS50011">
    <property type="entry name" value="PROTEIN_KINASE_DOM"/>
    <property type="match status" value="1"/>
</dbReference>
<keyword evidence="4" id="KW-0067">ATP-binding</keyword>
<dbReference type="GO" id="GO:0004674">
    <property type="term" value="F:protein serine/threonine kinase activity"/>
    <property type="evidence" value="ECO:0007669"/>
    <property type="project" value="TreeGrafter"/>
</dbReference>
<feature type="domain" description="Protein kinase" evidence="5">
    <location>
        <begin position="1"/>
        <end position="254"/>
    </location>
</feature>
<gene>
    <name evidence="6" type="ORF">F5890DRAFT_423216</name>
</gene>
<dbReference type="EMBL" id="MU802078">
    <property type="protein sequence ID" value="KAJ3982097.1"/>
    <property type="molecule type" value="Genomic_DNA"/>
</dbReference>
<reference evidence="6" key="1">
    <citation type="submission" date="2022-08" db="EMBL/GenBank/DDBJ databases">
        <authorList>
            <consortium name="DOE Joint Genome Institute"/>
            <person name="Min B."/>
            <person name="Riley R."/>
            <person name="Sierra-Patev S."/>
            <person name="Naranjo-Ortiz M."/>
            <person name="Looney B."/>
            <person name="Konkel Z."/>
            <person name="Slot J.C."/>
            <person name="Sakamoto Y."/>
            <person name="Steenwyk J.L."/>
            <person name="Rokas A."/>
            <person name="Carro J."/>
            <person name="Camarero S."/>
            <person name="Ferreira P."/>
            <person name="Molpeceres G."/>
            <person name="Ruiz-Duenas F.J."/>
            <person name="Serrano A."/>
            <person name="Henrissat B."/>
            <person name="Drula E."/>
            <person name="Hughes K.W."/>
            <person name="Mata J.L."/>
            <person name="Ishikawa N.K."/>
            <person name="Vargas-Isla R."/>
            <person name="Ushijima S."/>
            <person name="Smith C.A."/>
            <person name="Ahrendt S."/>
            <person name="Andreopoulos W."/>
            <person name="He G."/>
            <person name="Labutti K."/>
            <person name="Lipzen A."/>
            <person name="Ng V."/>
            <person name="Sandor L."/>
            <person name="Barry K."/>
            <person name="Martinez A.T."/>
            <person name="Xiao Y."/>
            <person name="Gibbons J.G."/>
            <person name="Terashima K."/>
            <person name="Hibbett D.S."/>
            <person name="Grigoriev I.V."/>
        </authorList>
    </citation>
    <scope>NUCLEOTIDE SEQUENCE</scope>
    <source>
        <strain evidence="6">TFB7829</strain>
    </source>
</reference>
<dbReference type="PANTHER" id="PTHR44329">
    <property type="entry name" value="SERINE/THREONINE-PROTEIN KINASE TNNI3K-RELATED"/>
    <property type="match status" value="1"/>
</dbReference>
<evidence type="ECO:0000313" key="7">
    <source>
        <dbReference type="Proteomes" id="UP001163850"/>
    </source>
</evidence>
<sequence>MARLRGNLVCLKVLRLAVEQDKSTRAKIRSDFCREAVVWKQLKHPNILPILGVNTELFFPSFCLISPWMENGTIMSYLGQNPTFDLLSALRDISAGLCYLHTREPPIIHGDIRGANILITRDLRCCLADFGLALVASDPDMWSTSTISCHSRGALRWMAPEYLNLESKDEYDIVPHPSRDIYAFACTVVEIITRKPPFHTLRQDPAVILSLLKGERPRRPENVWCPDELWDLTTRCWNENPLGRPPATDIHRIISSVGLKCSSLTIPESAIQEPEDLPHSPHYVDSPDILFDSVQRDNCYSTPSTALEGTFKYDIPIETRAVRKRFGGRVIIPINTWPLWLPEMREVPRKSLDYIRRATLLFQRAARSCMRSS</sequence>
<dbReference type="SUPFAM" id="SSF56112">
    <property type="entry name" value="Protein kinase-like (PK-like)"/>
    <property type="match status" value="1"/>
</dbReference>
<proteinExistence type="predicted"/>
<protein>
    <submittedName>
        <fullName evidence="6">Kinase-like domain-containing protein</fullName>
    </submittedName>
</protein>
<dbReference type="GO" id="GO:0005524">
    <property type="term" value="F:ATP binding"/>
    <property type="evidence" value="ECO:0007669"/>
    <property type="project" value="UniProtKB-KW"/>
</dbReference>
<dbReference type="PROSITE" id="PS00109">
    <property type="entry name" value="PROTEIN_KINASE_TYR"/>
    <property type="match status" value="1"/>
</dbReference>
<dbReference type="InterPro" id="IPR008266">
    <property type="entry name" value="Tyr_kinase_AS"/>
</dbReference>
<keyword evidence="1" id="KW-0808">Transferase</keyword>
<dbReference type="Gene3D" id="1.10.510.10">
    <property type="entry name" value="Transferase(Phosphotransferase) domain 1"/>
    <property type="match status" value="1"/>
</dbReference>
<evidence type="ECO:0000256" key="3">
    <source>
        <dbReference type="ARBA" id="ARBA00022777"/>
    </source>
</evidence>
<evidence type="ECO:0000313" key="6">
    <source>
        <dbReference type="EMBL" id="KAJ3982097.1"/>
    </source>
</evidence>
<evidence type="ECO:0000256" key="2">
    <source>
        <dbReference type="ARBA" id="ARBA00022741"/>
    </source>
</evidence>
<evidence type="ECO:0000256" key="4">
    <source>
        <dbReference type="ARBA" id="ARBA00022840"/>
    </source>
</evidence>
<dbReference type="InterPro" id="IPR001245">
    <property type="entry name" value="Ser-Thr/Tyr_kinase_cat_dom"/>
</dbReference>
<organism evidence="6 7">
    <name type="scientific">Lentinula detonsa</name>
    <dbReference type="NCBI Taxonomy" id="2804962"/>
    <lineage>
        <taxon>Eukaryota</taxon>
        <taxon>Fungi</taxon>
        <taxon>Dikarya</taxon>
        <taxon>Basidiomycota</taxon>
        <taxon>Agaricomycotina</taxon>
        <taxon>Agaricomycetes</taxon>
        <taxon>Agaricomycetidae</taxon>
        <taxon>Agaricales</taxon>
        <taxon>Marasmiineae</taxon>
        <taxon>Omphalotaceae</taxon>
        <taxon>Lentinula</taxon>
    </lineage>
</organism>
<dbReference type="InterPro" id="IPR051681">
    <property type="entry name" value="Ser/Thr_Kinases-Pseudokinases"/>
</dbReference>
<dbReference type="AlphaFoldDB" id="A0AA38PV11"/>
<dbReference type="Pfam" id="PF07714">
    <property type="entry name" value="PK_Tyr_Ser-Thr"/>
    <property type="match status" value="1"/>
</dbReference>
<dbReference type="Proteomes" id="UP001163850">
    <property type="component" value="Unassembled WGS sequence"/>
</dbReference>
<keyword evidence="2" id="KW-0547">Nucleotide-binding</keyword>
<evidence type="ECO:0000259" key="5">
    <source>
        <dbReference type="PROSITE" id="PS50011"/>
    </source>
</evidence>
<dbReference type="InterPro" id="IPR000719">
    <property type="entry name" value="Prot_kinase_dom"/>
</dbReference>
<comment type="caution">
    <text evidence="6">The sequence shown here is derived from an EMBL/GenBank/DDBJ whole genome shotgun (WGS) entry which is preliminary data.</text>
</comment>
<evidence type="ECO:0000256" key="1">
    <source>
        <dbReference type="ARBA" id="ARBA00022679"/>
    </source>
</evidence>
<dbReference type="PANTHER" id="PTHR44329:SF288">
    <property type="entry name" value="MITOGEN-ACTIVATED PROTEIN KINASE KINASE KINASE 20"/>
    <property type="match status" value="1"/>
</dbReference>
<keyword evidence="3 6" id="KW-0418">Kinase</keyword>
<name>A0AA38PV11_9AGAR</name>
<accession>A0AA38PV11</accession>
<dbReference type="InterPro" id="IPR011009">
    <property type="entry name" value="Kinase-like_dom_sf"/>
</dbReference>